<comment type="caution">
    <text evidence="11">The sequence shown here is derived from an EMBL/GenBank/DDBJ whole genome shotgun (WGS) entry which is preliminary data.</text>
</comment>
<feature type="compositionally biased region" description="Low complexity" evidence="10">
    <location>
        <begin position="1284"/>
        <end position="1308"/>
    </location>
</feature>
<dbReference type="GO" id="GO:0070847">
    <property type="term" value="C:core mediator complex"/>
    <property type="evidence" value="ECO:0007669"/>
    <property type="project" value="TreeGrafter"/>
</dbReference>
<evidence type="ECO:0000256" key="7">
    <source>
        <dbReference type="ARBA" id="ARBA00023242"/>
    </source>
</evidence>
<name>A0AAD7ZNJ5_DIPPU</name>
<feature type="compositionally biased region" description="Low complexity" evidence="10">
    <location>
        <begin position="1029"/>
        <end position="1047"/>
    </location>
</feature>
<keyword evidence="5" id="KW-0010">Activator</keyword>
<keyword evidence="7" id="KW-0539">Nucleus</keyword>
<comment type="similarity">
    <text evidence="2">Belongs to the Mediator complex subunit 18 family.</text>
</comment>
<feature type="region of interest" description="Disordered" evidence="10">
    <location>
        <begin position="745"/>
        <end position="765"/>
    </location>
</feature>
<feature type="region of interest" description="Disordered" evidence="10">
    <location>
        <begin position="1232"/>
        <end position="1315"/>
    </location>
</feature>
<feature type="region of interest" description="Disordered" evidence="10">
    <location>
        <begin position="1349"/>
        <end position="1382"/>
    </location>
</feature>
<protein>
    <recommendedName>
        <fullName evidence="3">Mediator of RNA polymerase II transcription subunit 18</fullName>
    </recommendedName>
    <alternativeName>
        <fullName evidence="9">Mediator complex subunit 18</fullName>
    </alternativeName>
</protein>
<dbReference type="EMBL" id="JASPKZ010007478">
    <property type="protein sequence ID" value="KAJ9584044.1"/>
    <property type="molecule type" value="Genomic_DNA"/>
</dbReference>
<reference evidence="11" key="2">
    <citation type="submission" date="2023-05" db="EMBL/GenBank/DDBJ databases">
        <authorList>
            <person name="Fouks B."/>
        </authorList>
    </citation>
    <scope>NUCLEOTIDE SEQUENCE</scope>
    <source>
        <strain evidence="11">Stay&amp;Tobe</strain>
        <tissue evidence="11">Testes</tissue>
    </source>
</reference>
<feature type="region of interest" description="Disordered" evidence="10">
    <location>
        <begin position="1021"/>
        <end position="1047"/>
    </location>
</feature>
<feature type="compositionally biased region" description="Basic and acidic residues" evidence="10">
    <location>
        <begin position="925"/>
        <end position="936"/>
    </location>
</feature>
<proteinExistence type="inferred from homology"/>
<evidence type="ECO:0000256" key="5">
    <source>
        <dbReference type="ARBA" id="ARBA00023159"/>
    </source>
</evidence>
<dbReference type="GO" id="GO:0016592">
    <property type="term" value="C:mediator complex"/>
    <property type="evidence" value="ECO:0007669"/>
    <property type="project" value="InterPro"/>
</dbReference>
<comment type="subcellular location">
    <subcellularLocation>
        <location evidence="1">Nucleus</location>
    </subcellularLocation>
</comment>
<comment type="function">
    <text evidence="8">Component of the Mediator complex, a coactivator involved in the regulated transcription of nearly all RNA polymerase II-dependent genes. Mediator functions as a bridge to convey information from gene-specific regulatory proteins to the basal RNA polymerase II transcription machinery. Mediator is recruited to promoters by direct interactions with regulatory proteins and serves as a scaffold for the assembly of a functional preinitiation complex with RNA polymerase II and the general transcription factors.</text>
</comment>
<feature type="non-terminal residue" evidence="11">
    <location>
        <position position="1"/>
    </location>
</feature>
<feature type="compositionally biased region" description="Polar residues" evidence="10">
    <location>
        <begin position="796"/>
        <end position="831"/>
    </location>
</feature>
<dbReference type="Pfam" id="PF09637">
    <property type="entry name" value="Med18"/>
    <property type="match status" value="1"/>
</dbReference>
<dbReference type="FunFam" id="2.40.320.10:FF:000001">
    <property type="entry name" value="Mediator of RNA polymerase II transcription subunit 18"/>
    <property type="match status" value="1"/>
</dbReference>
<dbReference type="GO" id="GO:0006369">
    <property type="term" value="P:termination of RNA polymerase II transcription"/>
    <property type="evidence" value="ECO:0007669"/>
    <property type="project" value="TreeGrafter"/>
</dbReference>
<feature type="compositionally biased region" description="Polar residues" evidence="10">
    <location>
        <begin position="1349"/>
        <end position="1374"/>
    </location>
</feature>
<dbReference type="Gene3D" id="2.40.320.10">
    <property type="entry name" value="Hypothetical Protein Pfu-838710-001"/>
    <property type="match status" value="1"/>
</dbReference>
<evidence type="ECO:0000313" key="12">
    <source>
        <dbReference type="Proteomes" id="UP001233999"/>
    </source>
</evidence>
<evidence type="ECO:0000256" key="9">
    <source>
        <dbReference type="ARBA" id="ARBA00032012"/>
    </source>
</evidence>
<dbReference type="InterPro" id="IPR019095">
    <property type="entry name" value="Mediator_Med18"/>
</dbReference>
<dbReference type="Proteomes" id="UP001233999">
    <property type="component" value="Unassembled WGS sequence"/>
</dbReference>
<feature type="compositionally biased region" description="Polar residues" evidence="10">
    <location>
        <begin position="1257"/>
        <end position="1269"/>
    </location>
</feature>
<accession>A0AAD7ZNJ5</accession>
<evidence type="ECO:0000256" key="2">
    <source>
        <dbReference type="ARBA" id="ARBA00009814"/>
    </source>
</evidence>
<evidence type="ECO:0000256" key="8">
    <source>
        <dbReference type="ARBA" id="ARBA00025687"/>
    </source>
</evidence>
<feature type="region of interest" description="Disordered" evidence="10">
    <location>
        <begin position="900"/>
        <end position="961"/>
    </location>
</feature>
<feature type="compositionally biased region" description="Polar residues" evidence="10">
    <location>
        <begin position="939"/>
        <end position="952"/>
    </location>
</feature>
<keyword evidence="12" id="KW-1185">Reference proteome</keyword>
<sequence>FDNPTTSQPAPAPSLFGQAPFASSFAAPTLGFPSTLPSATSTAVFGSTPAAPIGLLGSASTSFGTAFSSNPSSINFGVGMGVGLDQKNPQPPGLSSPAFTYQVPPKTTSVSSLATAVTTVTDAVPSSKPPTALSGSNFTFLYLVLHPLLNSLFTKTKPRITNNQQQSNIRIPQTKAEVPILEVKKSQVKPATPQPVAPPVKPAVNPALLFSAIKEEITHFERELADLCTRVTAVKVEVGTEDEKRLLCQKVGSMDEFWRELKETTMALNSEIHSLKSELLETFAWTEEARSRARQLNNPMYVHLTRSQTLDPITARCANNINHLMYYVENQLRQVNLQLDSDWLEFSESCKPPAKNKLHIPTLEAVYQSMVLQNGILKKQRMIMADIARRVQEQGRSTQIPLISTAVLARARDKEASQLGQGETELSRLAENLVQLKMGPPTGNTTQHSRRLSRKKELHLRELLSQNTVTRICPVKPVQSLLGGISSGKPVVTKADTITNVLTTETKASTPNGLTIHPNKSKPNIIADSIPISKLNVNEIQGGHLTYSSPLQSGKTTVPENFSFATVTPEHVVKEPVTVVSTSDDIVAGIGEGSVSLKSLSKRAETKAVSTVSQATGSGASFPFSSSPFGATKFEENKKPADMFKFSLAFNTPSTIPVVTTTSAGIIGGDGLKSSTLTGSTSIFGGISSGFPAKQPFPTGIAFGAPMSTQSLIFGKQTTDGISSTSATTSNFSVVVSSTASTTVTTESEHKTAEDLQKDEKPAVSSSDNLLSEIGNIFGGNSAAFSFGKQPQVDNQTANFSFGKPSTSSENQGTSFSFAKPPTSSDNQALNVNLVKPPSSDNQASNLSVAKLTSSENQTETSSFGKQPAASENQASNFNFAKQPASSENQTQASIFGKQQTVSENQASDLSLAKLPTSSENQETADNKAEKSESPAKDAQQSSTKSVFNQPPISKDESTGISETANQLSLNSATIFGGAKVKPSTTSTFSFSQLQDTTISTVTSEVPSIFGQTTNAVKPVTTPIFGNRATTTPETQPVTTSETSTPSSTFTFSLSASTQSSSPFAQKTSVFGQPDSTTSTAVVTTSSTFFGQPICSPSIFAQSGASIFGQTGQNEPSAAKTNIFGQVATTSTSSVFGQAQASTSQSIFGQNSSPLFGQASTGSSFLSGSSTGFGSKPTFGQSGGSLFGQSGSSGFGSSGGSIFGGGATTGGGSVFGGNAGTSSGNLFQPSSGGNIFGGGSTSPGGSGAFSGGLGQSVNQTGFGSPTAFQNKPGGFGGSPVFDRGSSPGFGAPPTFGGAPTFGGSPTFGSPGKVFGSTSPAANISFGTTGQQQSSTFESLATQNTMTFGNIAQNQSPGFGSASQPVFGASTQQPAPTSPFSSNTFGGSSFSSWRMEVIRTNPVGNAMDNLTAALKSNIIPNQEYLLQGSVLDSAVEVLLHRLRGLCDNVDSGPETFHDHEMCFSLRGPNLQPLMLRVRRALDYQDMPWQLRYIGQPELGDKSRPTIVRSSIDIGTSSTVVEFLTELGCRMDFEYIVRGYMFRKGRMKITVAKIFKVGQGKPPDSVEPMSQSYLVELSVLAPSGQDAIAEDMRSFAEQLRPLVQLEKVDYKRLQHVP</sequence>
<evidence type="ECO:0000256" key="6">
    <source>
        <dbReference type="ARBA" id="ARBA00023163"/>
    </source>
</evidence>
<evidence type="ECO:0000256" key="10">
    <source>
        <dbReference type="SAM" id="MobiDB-lite"/>
    </source>
</evidence>
<evidence type="ECO:0000313" key="11">
    <source>
        <dbReference type="EMBL" id="KAJ9584044.1"/>
    </source>
</evidence>
<keyword evidence="4" id="KW-0805">Transcription regulation</keyword>
<organism evidence="11 12">
    <name type="scientific">Diploptera punctata</name>
    <name type="common">Pacific beetle cockroach</name>
    <dbReference type="NCBI Taxonomy" id="6984"/>
    <lineage>
        <taxon>Eukaryota</taxon>
        <taxon>Metazoa</taxon>
        <taxon>Ecdysozoa</taxon>
        <taxon>Arthropoda</taxon>
        <taxon>Hexapoda</taxon>
        <taxon>Insecta</taxon>
        <taxon>Pterygota</taxon>
        <taxon>Neoptera</taxon>
        <taxon>Polyneoptera</taxon>
        <taxon>Dictyoptera</taxon>
        <taxon>Blattodea</taxon>
        <taxon>Blaberoidea</taxon>
        <taxon>Blaberidae</taxon>
        <taxon>Diplopterinae</taxon>
        <taxon>Diploptera</taxon>
    </lineage>
</organism>
<dbReference type="PANTHER" id="PTHR13321">
    <property type="entry name" value="MEDIATOR OF RNA POLYMERASE II TRANSCRIPTION, SUBUNIT 18"/>
    <property type="match status" value="1"/>
</dbReference>
<dbReference type="PANTHER" id="PTHR13321:SF2">
    <property type="entry name" value="MEDIATOR OF RNA POLYMERASE II TRANSCRIPTION SUBUNIT 18"/>
    <property type="match status" value="1"/>
</dbReference>
<feature type="compositionally biased region" description="Basic and acidic residues" evidence="10">
    <location>
        <begin position="747"/>
        <end position="762"/>
    </location>
</feature>
<reference evidence="11" key="1">
    <citation type="journal article" date="2023" name="IScience">
        <title>Live-bearing cockroach genome reveals convergent evolutionary mechanisms linked to viviparity in insects and beyond.</title>
        <authorList>
            <person name="Fouks B."/>
            <person name="Harrison M.C."/>
            <person name="Mikhailova A.A."/>
            <person name="Marchal E."/>
            <person name="English S."/>
            <person name="Carruthers M."/>
            <person name="Jennings E.C."/>
            <person name="Chiamaka E.L."/>
            <person name="Frigard R.A."/>
            <person name="Pippel M."/>
            <person name="Attardo G.M."/>
            <person name="Benoit J.B."/>
            <person name="Bornberg-Bauer E."/>
            <person name="Tobe S.S."/>
        </authorList>
    </citation>
    <scope>NUCLEOTIDE SEQUENCE</scope>
    <source>
        <strain evidence="11">Stay&amp;Tobe</strain>
    </source>
</reference>
<dbReference type="GO" id="GO:0003712">
    <property type="term" value="F:transcription coregulator activity"/>
    <property type="evidence" value="ECO:0007669"/>
    <property type="project" value="InterPro"/>
</dbReference>
<feature type="compositionally biased region" description="Polar residues" evidence="10">
    <location>
        <begin position="839"/>
        <end position="871"/>
    </location>
</feature>
<keyword evidence="6" id="KW-0804">Transcription</keyword>
<feature type="region of interest" description="Disordered" evidence="10">
    <location>
        <begin position="796"/>
        <end position="871"/>
    </location>
</feature>
<dbReference type="GO" id="GO:0006357">
    <property type="term" value="P:regulation of transcription by RNA polymerase II"/>
    <property type="evidence" value="ECO:0007669"/>
    <property type="project" value="InterPro"/>
</dbReference>
<evidence type="ECO:0000256" key="3">
    <source>
        <dbReference type="ARBA" id="ARBA00019612"/>
    </source>
</evidence>
<feature type="compositionally biased region" description="Gly residues" evidence="10">
    <location>
        <begin position="1234"/>
        <end position="1254"/>
    </location>
</feature>
<gene>
    <name evidence="11" type="ORF">L9F63_021621</name>
</gene>
<evidence type="ECO:0000256" key="1">
    <source>
        <dbReference type="ARBA" id="ARBA00004123"/>
    </source>
</evidence>
<feature type="compositionally biased region" description="Polar residues" evidence="10">
    <location>
        <begin position="900"/>
        <end position="909"/>
    </location>
</feature>
<evidence type="ECO:0000256" key="4">
    <source>
        <dbReference type="ARBA" id="ARBA00023015"/>
    </source>
</evidence>